<gene>
    <name evidence="5" type="primary">citC</name>
    <name evidence="5" type="ORF">DLSSTS7063_01452</name>
</gene>
<keyword evidence="2 3" id="KW-0067">ATP-binding</keyword>
<evidence type="ECO:0000313" key="5">
    <source>
        <dbReference type="EMBL" id="VUX04595.1"/>
    </source>
</evidence>
<dbReference type="NCBIfam" id="TIGR00124">
    <property type="entry name" value="cit_ly_ligase"/>
    <property type="match status" value="1"/>
</dbReference>
<dbReference type="SUPFAM" id="SSF52374">
    <property type="entry name" value="Nucleotidylyl transferase"/>
    <property type="match status" value="1"/>
</dbReference>
<feature type="domain" description="N-acetyltransferase" evidence="4">
    <location>
        <begin position="1"/>
        <end position="128"/>
    </location>
</feature>
<dbReference type="RefSeq" id="WP_144100503.1">
    <property type="nucleotide sequence ID" value="NZ_CABHNM010000032.1"/>
</dbReference>
<dbReference type="CDD" id="cd02169">
    <property type="entry name" value="Citrate_lyase_ligase"/>
    <property type="match status" value="1"/>
</dbReference>
<dbReference type="SMART" id="SM00764">
    <property type="entry name" value="Citrate_ly_lig"/>
    <property type="match status" value="1"/>
</dbReference>
<dbReference type="Gene3D" id="3.40.50.620">
    <property type="entry name" value="HUPs"/>
    <property type="match status" value="1"/>
</dbReference>
<dbReference type="SUPFAM" id="SSF55729">
    <property type="entry name" value="Acyl-CoA N-acyltransferases (Nat)"/>
    <property type="match status" value="1"/>
</dbReference>
<keyword evidence="5" id="KW-0456">Lyase</keyword>
<evidence type="ECO:0000313" key="6">
    <source>
        <dbReference type="Proteomes" id="UP000398619"/>
    </source>
</evidence>
<comment type="catalytic activity">
    <reaction evidence="3">
        <text>holo-[citrate lyase ACP] + acetate + ATP = acetyl-[citrate lyase ACP] + AMP + diphosphate</text>
        <dbReference type="Rhea" id="RHEA:23788"/>
        <dbReference type="Rhea" id="RHEA-COMP:10158"/>
        <dbReference type="Rhea" id="RHEA-COMP:13710"/>
        <dbReference type="ChEBI" id="CHEBI:30089"/>
        <dbReference type="ChEBI" id="CHEBI:30616"/>
        <dbReference type="ChEBI" id="CHEBI:33019"/>
        <dbReference type="ChEBI" id="CHEBI:82683"/>
        <dbReference type="ChEBI" id="CHEBI:137976"/>
        <dbReference type="ChEBI" id="CHEBI:456215"/>
        <dbReference type="EC" id="6.2.1.22"/>
    </reaction>
</comment>
<protein>
    <recommendedName>
        <fullName evidence="3">[Citrate [pro-3S]-lyase] ligase</fullName>
        <ecNumber evidence="3">6.2.1.22</ecNumber>
    </recommendedName>
</protein>
<dbReference type="InterPro" id="IPR016181">
    <property type="entry name" value="Acyl_CoA_acyltransferase"/>
</dbReference>
<dbReference type="Gene3D" id="3.40.630.30">
    <property type="match status" value="1"/>
</dbReference>
<dbReference type="Pfam" id="PF08218">
    <property type="entry name" value="Citrate_ly_lig"/>
    <property type="match status" value="1"/>
</dbReference>
<dbReference type="GO" id="GO:0016747">
    <property type="term" value="F:acyltransferase activity, transferring groups other than amino-acyl groups"/>
    <property type="evidence" value="ECO:0007669"/>
    <property type="project" value="InterPro"/>
</dbReference>
<accession>A0A564TAY9</accession>
<dbReference type="InterPro" id="IPR004821">
    <property type="entry name" value="Cyt_trans-like"/>
</dbReference>
<dbReference type="PROSITE" id="PS51186">
    <property type="entry name" value="GNAT"/>
    <property type="match status" value="1"/>
</dbReference>
<dbReference type="PANTHER" id="PTHR40599:SF1">
    <property type="entry name" value="[CITRATE [PRO-3S]-LYASE] LIGASE"/>
    <property type="match status" value="1"/>
</dbReference>
<dbReference type="InterPro" id="IPR000182">
    <property type="entry name" value="GNAT_dom"/>
</dbReference>
<dbReference type="PIRSF" id="PIRSF005751">
    <property type="entry name" value="Acet_citr_lig"/>
    <property type="match status" value="1"/>
</dbReference>
<dbReference type="InterPro" id="IPR005216">
    <property type="entry name" value="Citrate_lyase_ligase"/>
</dbReference>
<comment type="function">
    <text evidence="3">Acetylation of prosthetic group (2-(5''-phosphoribosyl)-3'-dephosphocoenzyme-A) of the gamma subunit of citrate lyase.</text>
</comment>
<dbReference type="EC" id="6.2.1.22" evidence="3"/>
<sequence>MSDYYISQIAHTDKTAIQNVTALLQAEGIRLDANLDYTCGMYDEEMNIIATGSCFSNTLRCLAVSSDHQGEGLMNQIISHLIEVQFERGNTHLFLYTKCSSAKFFGDLGFYEIARIDGQIIFMENRRTGFKNYLKKLENPQSAFTTDRKIAALVMNANPFTLGHQYLVEKAARENDLLHLFIVREDTSLVPFKTRKQLVIEGTAQLDNICYHDSGPYIISNATFPSYFQKDENAVIESHALLDLTVFTEIARTLGITRRYVGEEPTSLVTGIYNQIMSEKLPENNIACVIVPRKTDGEKAISASTVRQALKDNDMDTLKKLVPESTLRYFESEEANEVIARIRNEENVVHY</sequence>
<dbReference type="GO" id="GO:0008771">
    <property type="term" value="F:[citrate (pro-3S)-lyase] ligase activity"/>
    <property type="evidence" value="ECO:0007669"/>
    <property type="project" value="UniProtKB-EC"/>
</dbReference>
<evidence type="ECO:0000256" key="3">
    <source>
        <dbReference type="PIRNR" id="PIRNR005751"/>
    </source>
</evidence>
<reference evidence="5 6" key="1">
    <citation type="submission" date="2019-07" db="EMBL/GenBank/DDBJ databases">
        <authorList>
            <person name="Hibberd C M."/>
            <person name="Gehrig L. J."/>
            <person name="Chang H.-W."/>
            <person name="Venkatesh S."/>
        </authorList>
    </citation>
    <scope>NUCLEOTIDE SEQUENCE [LARGE SCALE GENOMIC DNA]</scope>
    <source>
        <strain evidence="5">Dorea_longicatena_SSTS_Bg7063</strain>
    </source>
</reference>
<evidence type="ECO:0000256" key="1">
    <source>
        <dbReference type="ARBA" id="ARBA00022741"/>
    </source>
</evidence>
<dbReference type="InterPro" id="IPR014729">
    <property type="entry name" value="Rossmann-like_a/b/a_fold"/>
</dbReference>
<keyword evidence="3 5" id="KW-0436">Ligase</keyword>
<dbReference type="NCBIfam" id="TIGR00125">
    <property type="entry name" value="cyt_tran_rel"/>
    <property type="match status" value="1"/>
</dbReference>
<evidence type="ECO:0000259" key="4">
    <source>
        <dbReference type="PROSITE" id="PS51186"/>
    </source>
</evidence>
<organism evidence="5 6">
    <name type="scientific">Dorea longicatena</name>
    <dbReference type="NCBI Taxonomy" id="88431"/>
    <lineage>
        <taxon>Bacteria</taxon>
        <taxon>Bacillati</taxon>
        <taxon>Bacillota</taxon>
        <taxon>Clostridia</taxon>
        <taxon>Lachnospirales</taxon>
        <taxon>Lachnospiraceae</taxon>
        <taxon>Dorea</taxon>
    </lineage>
</organism>
<evidence type="ECO:0000256" key="2">
    <source>
        <dbReference type="ARBA" id="ARBA00022840"/>
    </source>
</evidence>
<dbReference type="GO" id="GO:0016829">
    <property type="term" value="F:lyase activity"/>
    <property type="evidence" value="ECO:0007669"/>
    <property type="project" value="UniProtKB-KW"/>
</dbReference>
<keyword evidence="1 3" id="KW-0547">Nucleotide-binding</keyword>
<dbReference type="PANTHER" id="PTHR40599">
    <property type="entry name" value="[CITRATE [PRO-3S]-LYASE] LIGASE"/>
    <property type="match status" value="1"/>
</dbReference>
<dbReference type="GO" id="GO:0005524">
    <property type="term" value="F:ATP binding"/>
    <property type="evidence" value="ECO:0007669"/>
    <property type="project" value="UniProtKB-UniRule"/>
</dbReference>
<dbReference type="InterPro" id="IPR013166">
    <property type="entry name" value="Citrate_lyase_ligase_C"/>
</dbReference>
<proteinExistence type="predicted"/>
<name>A0A564TAY9_9FIRM</name>
<dbReference type="Proteomes" id="UP000398619">
    <property type="component" value="Unassembled WGS sequence"/>
</dbReference>
<dbReference type="EMBL" id="CABHNM010000032">
    <property type="protein sequence ID" value="VUX04595.1"/>
    <property type="molecule type" value="Genomic_DNA"/>
</dbReference>
<dbReference type="AlphaFoldDB" id="A0A564TAY9"/>